<dbReference type="EMBL" id="LMCB01000088">
    <property type="protein sequence ID" value="KZL14545.1"/>
    <property type="molecule type" value="Genomic_DNA"/>
</dbReference>
<evidence type="ECO:0000259" key="1">
    <source>
        <dbReference type="Pfam" id="PF03050"/>
    </source>
</evidence>
<organism evidence="2 3">
    <name type="scientific">Pseudovibrio axinellae</name>
    <dbReference type="NCBI Taxonomy" id="989403"/>
    <lineage>
        <taxon>Bacteria</taxon>
        <taxon>Pseudomonadati</taxon>
        <taxon>Pseudomonadota</taxon>
        <taxon>Alphaproteobacteria</taxon>
        <taxon>Hyphomicrobiales</taxon>
        <taxon>Stappiaceae</taxon>
        <taxon>Pseudovibrio</taxon>
    </lineage>
</organism>
<reference evidence="2 3" key="1">
    <citation type="journal article" date="2016" name="Front. Microbiol.">
        <title>Comparative Genomic Analysis Reveals a Diverse Repertoire of Genes Involved in Prokaryote-Eukaryote Interactions within the Pseudovibrio Genus.</title>
        <authorList>
            <person name="Romano S."/>
            <person name="Fernandez-Guerra A."/>
            <person name="Reen F.J."/>
            <person name="Glockner F.O."/>
            <person name="Crowley S.P."/>
            <person name="O'Sullivan O."/>
            <person name="Cotter P.D."/>
            <person name="Adams C."/>
            <person name="Dobson A.D."/>
            <person name="O'Gara F."/>
        </authorList>
    </citation>
    <scope>NUCLEOTIDE SEQUENCE [LARGE SCALE GENOMIC DNA]</scope>
    <source>
        <strain evidence="2 3">Ad2</strain>
    </source>
</reference>
<proteinExistence type="predicted"/>
<keyword evidence="3" id="KW-1185">Reference proteome</keyword>
<protein>
    <submittedName>
        <fullName evidence="2">Transposase IS66 family protein</fullName>
    </submittedName>
</protein>
<dbReference type="OrthoDB" id="9800877at2"/>
<dbReference type="STRING" id="989403.SAMN05421798_1417"/>
<evidence type="ECO:0000313" key="3">
    <source>
        <dbReference type="Proteomes" id="UP000076577"/>
    </source>
</evidence>
<gene>
    <name evidence="2" type="ORF">PsAD2_03739</name>
</gene>
<feature type="domain" description="Transposase IS66 central" evidence="1">
    <location>
        <begin position="2"/>
        <end position="48"/>
    </location>
</feature>
<name>A0A165VMQ0_9HYPH</name>
<dbReference type="Proteomes" id="UP000076577">
    <property type="component" value="Unassembled WGS sequence"/>
</dbReference>
<evidence type="ECO:0000313" key="2">
    <source>
        <dbReference type="EMBL" id="KZL14545.1"/>
    </source>
</evidence>
<comment type="caution">
    <text evidence="2">The sequence shown here is derived from an EMBL/GenBank/DDBJ whole genome shotgun (WGS) entry which is preliminary data.</text>
</comment>
<accession>A0A165VMQ0</accession>
<dbReference type="AlphaFoldDB" id="A0A165VMQ0"/>
<dbReference type="PATRIC" id="fig|989403.3.peg.4068"/>
<sequence length="50" mass="5626">MACVAHIRRKFVDIHASQGSSVAGEAIQRIAKHYEIEKEVRGKSPSQRFC</sequence>
<dbReference type="Pfam" id="PF03050">
    <property type="entry name" value="DDE_Tnp_IS66"/>
    <property type="match status" value="1"/>
</dbReference>
<dbReference type="InterPro" id="IPR004291">
    <property type="entry name" value="Transposase_IS66_central"/>
</dbReference>